<evidence type="ECO:0000256" key="1">
    <source>
        <dbReference type="SAM" id="MobiDB-lite"/>
    </source>
</evidence>
<evidence type="ECO:0000313" key="3">
    <source>
        <dbReference type="EMBL" id="GAG04369.1"/>
    </source>
</evidence>
<proteinExistence type="predicted"/>
<gene>
    <name evidence="3" type="ORF">S01H1_36425</name>
</gene>
<keyword evidence="2" id="KW-0472">Membrane</keyword>
<feature type="transmembrane region" description="Helical" evidence="2">
    <location>
        <begin position="12"/>
        <end position="31"/>
    </location>
</feature>
<evidence type="ECO:0000256" key="2">
    <source>
        <dbReference type="SAM" id="Phobius"/>
    </source>
</evidence>
<accession>X0UF33</accession>
<keyword evidence="2" id="KW-1133">Transmembrane helix</keyword>
<name>X0UF33_9ZZZZ</name>
<dbReference type="AlphaFoldDB" id="X0UF33"/>
<comment type="caution">
    <text evidence="3">The sequence shown here is derived from an EMBL/GenBank/DDBJ whole genome shotgun (WGS) entry which is preliminary data.</text>
</comment>
<keyword evidence="2" id="KW-0812">Transmembrane</keyword>
<organism evidence="3">
    <name type="scientific">marine sediment metagenome</name>
    <dbReference type="NCBI Taxonomy" id="412755"/>
    <lineage>
        <taxon>unclassified sequences</taxon>
        <taxon>metagenomes</taxon>
        <taxon>ecological metagenomes</taxon>
    </lineage>
</organism>
<dbReference type="EMBL" id="BARS01022818">
    <property type="protein sequence ID" value="GAG04369.1"/>
    <property type="molecule type" value="Genomic_DNA"/>
</dbReference>
<reference evidence="3" key="1">
    <citation type="journal article" date="2014" name="Front. Microbiol.">
        <title>High frequency of phylogenetically diverse reductive dehalogenase-homologous genes in deep subseafloor sedimentary metagenomes.</title>
        <authorList>
            <person name="Kawai M."/>
            <person name="Futagami T."/>
            <person name="Toyoda A."/>
            <person name="Takaki Y."/>
            <person name="Nishi S."/>
            <person name="Hori S."/>
            <person name="Arai W."/>
            <person name="Tsubouchi T."/>
            <person name="Morono Y."/>
            <person name="Uchiyama I."/>
            <person name="Ito T."/>
            <person name="Fujiyama A."/>
            <person name="Inagaki F."/>
            <person name="Takami H."/>
        </authorList>
    </citation>
    <scope>NUCLEOTIDE SEQUENCE</scope>
    <source>
        <strain evidence="3">Expedition CK06-06</strain>
    </source>
</reference>
<protein>
    <submittedName>
        <fullName evidence="3">Uncharacterized protein</fullName>
    </submittedName>
</protein>
<feature type="non-terminal residue" evidence="3">
    <location>
        <position position="129"/>
    </location>
</feature>
<sequence length="129" mass="14163">MYRKGQTQSREVVVLWLVVVIGSLIIGIGSFPTRASREEEDIESWLEAAYGPLIQSEADPTILRSGPDRSFPTEVISQDRHVDLDALPIPQPTDEVAIPNLPWLSPRPKSADEVATNPIPIPDPADEVA</sequence>
<feature type="region of interest" description="Disordered" evidence="1">
    <location>
        <begin position="93"/>
        <end position="129"/>
    </location>
</feature>